<evidence type="ECO:0000313" key="1">
    <source>
        <dbReference type="EMBL" id="ADB58584.1"/>
    </source>
</evidence>
<dbReference type="STRING" id="572546.Arcpr_1538"/>
<accession>D2REP0</accession>
<organism evidence="1 2">
    <name type="scientific">Archaeoglobus profundus (strain DSM 5631 / JCM 9629 / NBRC 100127 / Av18)</name>
    <dbReference type="NCBI Taxonomy" id="572546"/>
    <lineage>
        <taxon>Archaea</taxon>
        <taxon>Methanobacteriati</taxon>
        <taxon>Methanobacteriota</taxon>
        <taxon>Archaeoglobi</taxon>
        <taxon>Archaeoglobales</taxon>
        <taxon>Archaeoglobaceae</taxon>
        <taxon>Archaeoglobus</taxon>
    </lineage>
</organism>
<dbReference type="Proteomes" id="UP000001901">
    <property type="component" value="Chromosome"/>
</dbReference>
<protein>
    <submittedName>
        <fullName evidence="1">Uncharacterized protein</fullName>
    </submittedName>
</protein>
<proteinExistence type="predicted"/>
<dbReference type="RefSeq" id="WP_012940920.1">
    <property type="nucleotide sequence ID" value="NC_013741.1"/>
</dbReference>
<dbReference type="AlphaFoldDB" id="D2REP0"/>
<dbReference type="GeneID" id="8740228"/>
<reference evidence="1 2" key="1">
    <citation type="journal article" date="2010" name="Stand. Genomic Sci.">
        <title>Complete genome sequence of Archaeoglobus profundus type strain (AV18).</title>
        <authorList>
            <person name="von Jan M."/>
            <person name="Lapidus A."/>
            <person name="Del Rio T.G."/>
            <person name="Copeland A."/>
            <person name="Tice H."/>
            <person name="Cheng J.F."/>
            <person name="Lucas S."/>
            <person name="Chen F."/>
            <person name="Nolan M."/>
            <person name="Goodwin L."/>
            <person name="Han C."/>
            <person name="Pitluck S."/>
            <person name="Liolios K."/>
            <person name="Ivanova N."/>
            <person name="Mavromatis K."/>
            <person name="Ovchinnikova G."/>
            <person name="Chertkov O."/>
            <person name="Pati A."/>
            <person name="Chen A."/>
            <person name="Palaniappan K."/>
            <person name="Land M."/>
            <person name="Hauser L."/>
            <person name="Chang Y.J."/>
            <person name="Jeffries C.D."/>
            <person name="Saunders E."/>
            <person name="Brettin T."/>
            <person name="Detter J.C."/>
            <person name="Chain P."/>
            <person name="Eichinger K."/>
            <person name="Huber H."/>
            <person name="Spring S."/>
            <person name="Rohde M."/>
            <person name="Goker M."/>
            <person name="Wirth R."/>
            <person name="Woyke T."/>
            <person name="Bristow J."/>
            <person name="Eisen J.A."/>
            <person name="Markowitz V."/>
            <person name="Hugenholtz P."/>
            <person name="Kyrpides N.C."/>
            <person name="Klenk H.P."/>
        </authorList>
    </citation>
    <scope>NUCLEOTIDE SEQUENCE [LARGE SCALE GENOMIC DNA]</scope>
    <source>
        <strain evidence="2">DSM 5631 / JCM 9629 / NBRC 100127 / Av18</strain>
    </source>
</reference>
<evidence type="ECO:0000313" key="2">
    <source>
        <dbReference type="Proteomes" id="UP000001901"/>
    </source>
</evidence>
<dbReference type="HOGENOM" id="CLU_1943751_0_0_2"/>
<dbReference type="EMBL" id="CP001857">
    <property type="protein sequence ID" value="ADB58584.1"/>
    <property type="molecule type" value="Genomic_DNA"/>
</dbReference>
<gene>
    <name evidence="1" type="ordered locus">Arcpr_1538</name>
</gene>
<sequence length="129" mass="15183">MEEKWLNFSQFKEEYPEDRYHIIEIVRYEKGDVDNALQKIAKISSRILKLDIEGDLITLSNFKKKSETRIVRSKTRRKATMIAKYVKTYSVPDFPIALVLALDKEKFSDEDVKRIEEEVGKILKEVEAL</sequence>
<keyword evidence="2" id="KW-1185">Reference proteome</keyword>
<dbReference type="PaxDb" id="572546-Arcpr_1538"/>
<name>D2REP0_ARCPA</name>
<dbReference type="KEGG" id="apo:Arcpr_1538"/>